<dbReference type="GO" id="GO:0006412">
    <property type="term" value="P:translation"/>
    <property type="evidence" value="ECO:0007669"/>
    <property type="project" value="InterPro"/>
</dbReference>
<dbReference type="Proteomes" id="UP001174936">
    <property type="component" value="Unassembled WGS sequence"/>
</dbReference>
<comment type="caution">
    <text evidence="6">The sequence shown here is derived from an EMBL/GenBank/DDBJ whole genome shotgun (WGS) entry which is preliminary data.</text>
</comment>
<organism evidence="6 7">
    <name type="scientific">Cercophora newfieldiana</name>
    <dbReference type="NCBI Taxonomy" id="92897"/>
    <lineage>
        <taxon>Eukaryota</taxon>
        <taxon>Fungi</taxon>
        <taxon>Dikarya</taxon>
        <taxon>Ascomycota</taxon>
        <taxon>Pezizomycotina</taxon>
        <taxon>Sordariomycetes</taxon>
        <taxon>Sordariomycetidae</taxon>
        <taxon>Sordariales</taxon>
        <taxon>Lasiosphaeriaceae</taxon>
        <taxon>Cercophora</taxon>
    </lineage>
</organism>
<evidence type="ECO:0000256" key="3">
    <source>
        <dbReference type="ARBA" id="ARBA00023274"/>
    </source>
</evidence>
<feature type="region of interest" description="Disordered" evidence="4">
    <location>
        <begin position="30"/>
        <end position="84"/>
    </location>
</feature>
<dbReference type="PANTHER" id="PTHR11994">
    <property type="entry name" value="60S RIBOSOMAL PROTEIN L11-RELATED"/>
    <property type="match status" value="1"/>
</dbReference>
<sequence>MAALRGVSRTACSLPLQQLARPAYATCSRRSASTQAAEPASSSALLDLETESTLAAPQLSPEEKKEFRPWKRAADRKLPLPGSRYQYHPPKYDRGPLHPIQSPATSDPIARDFVPGPFHLPRLRQTHQSTISSDLMTLTYNHVPSGTPEVESSERLRSWDDSSPYHLNRPKRAPRGAPVLPLRERNITFRNIPEIKEVTIAAYSPEAQRDPSHLVVARSVILALTGSLPEITTTNTSVVQWSVVKGKRAGVKTTIYANDAYEFLDRLIHMVFPRIKDWKGVKATTGDGSGNLAFGLGPQEVAMFPEVEVNYDMFPTRMIPGCRIFVKTTATSDRQARLLLQCMGVPFYGKMK</sequence>
<comment type="similarity">
    <text evidence="1">Belongs to the universal ribosomal protein uL5 family.</text>
</comment>
<evidence type="ECO:0000256" key="2">
    <source>
        <dbReference type="ARBA" id="ARBA00022980"/>
    </source>
</evidence>
<keyword evidence="7" id="KW-1185">Reference proteome</keyword>
<dbReference type="AlphaFoldDB" id="A0AA40CVL0"/>
<reference evidence="6" key="1">
    <citation type="submission" date="2023-06" db="EMBL/GenBank/DDBJ databases">
        <title>Genome-scale phylogeny and comparative genomics of the fungal order Sordariales.</title>
        <authorList>
            <consortium name="Lawrence Berkeley National Laboratory"/>
            <person name="Hensen N."/>
            <person name="Bonometti L."/>
            <person name="Westerberg I."/>
            <person name="Brannstrom I.O."/>
            <person name="Guillou S."/>
            <person name="Cros-Aarteil S."/>
            <person name="Calhoun S."/>
            <person name="Haridas S."/>
            <person name="Kuo A."/>
            <person name="Mondo S."/>
            <person name="Pangilinan J."/>
            <person name="Riley R."/>
            <person name="Labutti K."/>
            <person name="Andreopoulos B."/>
            <person name="Lipzen A."/>
            <person name="Chen C."/>
            <person name="Yanf M."/>
            <person name="Daum C."/>
            <person name="Ng V."/>
            <person name="Clum A."/>
            <person name="Steindorff A."/>
            <person name="Ohm R."/>
            <person name="Martin F."/>
            <person name="Silar P."/>
            <person name="Natvig D."/>
            <person name="Lalanne C."/>
            <person name="Gautier V."/>
            <person name="Ament-Velasquez S.L."/>
            <person name="Kruys A."/>
            <person name="Hutchinson M.I."/>
            <person name="Powell A.J."/>
            <person name="Barry K."/>
            <person name="Miller A.N."/>
            <person name="Grigoriev I.V."/>
            <person name="Debuchy R."/>
            <person name="Gladieux P."/>
            <person name="Thoren M.H."/>
            <person name="Johannesson H."/>
        </authorList>
    </citation>
    <scope>NUCLEOTIDE SEQUENCE</scope>
    <source>
        <strain evidence="6">SMH2532-1</strain>
    </source>
</reference>
<accession>A0AA40CVL0</accession>
<feature type="region of interest" description="Disordered" evidence="4">
    <location>
        <begin position="145"/>
        <end position="177"/>
    </location>
</feature>
<dbReference type="GO" id="GO:1990904">
    <property type="term" value="C:ribonucleoprotein complex"/>
    <property type="evidence" value="ECO:0007669"/>
    <property type="project" value="UniProtKB-KW"/>
</dbReference>
<name>A0AA40CVL0_9PEZI</name>
<gene>
    <name evidence="6" type="ORF">B0T16DRAFT_322892</name>
</gene>
<dbReference type="SUPFAM" id="SSF55282">
    <property type="entry name" value="RL5-like"/>
    <property type="match status" value="1"/>
</dbReference>
<dbReference type="GO" id="GO:0003735">
    <property type="term" value="F:structural constituent of ribosome"/>
    <property type="evidence" value="ECO:0007669"/>
    <property type="project" value="InterPro"/>
</dbReference>
<evidence type="ECO:0000313" key="7">
    <source>
        <dbReference type="Proteomes" id="UP001174936"/>
    </source>
</evidence>
<keyword evidence="2 6" id="KW-0689">Ribosomal protein</keyword>
<feature type="compositionally biased region" description="Polar residues" evidence="4">
    <location>
        <begin position="30"/>
        <end position="44"/>
    </location>
</feature>
<evidence type="ECO:0000256" key="1">
    <source>
        <dbReference type="ARBA" id="ARBA00008553"/>
    </source>
</evidence>
<dbReference type="EMBL" id="JAULSV010000002">
    <property type="protein sequence ID" value="KAK0652237.1"/>
    <property type="molecule type" value="Genomic_DNA"/>
</dbReference>
<dbReference type="InterPro" id="IPR002132">
    <property type="entry name" value="Ribosomal_uL5"/>
</dbReference>
<keyword evidence="3" id="KW-0687">Ribonucleoprotein</keyword>
<evidence type="ECO:0000259" key="5">
    <source>
        <dbReference type="Pfam" id="PF00673"/>
    </source>
</evidence>
<proteinExistence type="inferred from homology"/>
<dbReference type="GO" id="GO:0005840">
    <property type="term" value="C:ribosome"/>
    <property type="evidence" value="ECO:0007669"/>
    <property type="project" value="UniProtKB-KW"/>
</dbReference>
<evidence type="ECO:0000256" key="4">
    <source>
        <dbReference type="SAM" id="MobiDB-lite"/>
    </source>
</evidence>
<feature type="domain" description="Large ribosomal subunit protein uL5 C-terminal" evidence="5">
    <location>
        <begin position="249"/>
        <end position="347"/>
    </location>
</feature>
<dbReference type="InterPro" id="IPR031309">
    <property type="entry name" value="Ribosomal_uL5_C"/>
</dbReference>
<dbReference type="InterPro" id="IPR022803">
    <property type="entry name" value="Ribosomal_uL5_dom_sf"/>
</dbReference>
<dbReference type="Pfam" id="PF00673">
    <property type="entry name" value="Ribosomal_L5_C"/>
    <property type="match status" value="1"/>
</dbReference>
<evidence type="ECO:0000313" key="6">
    <source>
        <dbReference type="EMBL" id="KAK0652237.1"/>
    </source>
</evidence>
<feature type="compositionally biased region" description="Basic and acidic residues" evidence="4">
    <location>
        <begin position="61"/>
        <end position="78"/>
    </location>
</feature>
<dbReference type="Gene3D" id="3.30.1440.10">
    <property type="match status" value="1"/>
</dbReference>
<protein>
    <submittedName>
        <fullName evidence="6">Ribosomal protein L5 domain-containing protein</fullName>
    </submittedName>
</protein>